<evidence type="ECO:0000313" key="4">
    <source>
        <dbReference type="Proteomes" id="UP000256485"/>
    </source>
</evidence>
<dbReference type="OrthoDB" id="3175656at2"/>
<dbReference type="PANTHER" id="PTHR11695:SF294">
    <property type="entry name" value="RETICULON-4-INTERACTING PROTEIN 1, MITOCHONDRIAL"/>
    <property type="match status" value="1"/>
</dbReference>
<dbReference type="SMART" id="SM00829">
    <property type="entry name" value="PKS_ER"/>
    <property type="match status" value="1"/>
</dbReference>
<evidence type="ECO:0000313" key="3">
    <source>
        <dbReference type="EMBL" id="REF36028.1"/>
    </source>
</evidence>
<keyword evidence="4" id="KW-1185">Reference proteome</keyword>
<comment type="caution">
    <text evidence="3">The sequence shown here is derived from an EMBL/GenBank/DDBJ whole genome shotgun (WGS) entry which is preliminary data.</text>
</comment>
<feature type="domain" description="Enoyl reductase (ER)" evidence="2">
    <location>
        <begin position="10"/>
        <end position="304"/>
    </location>
</feature>
<dbReference type="GO" id="GO:0008270">
    <property type="term" value="F:zinc ion binding"/>
    <property type="evidence" value="ECO:0007669"/>
    <property type="project" value="InterPro"/>
</dbReference>
<dbReference type="Pfam" id="PF08240">
    <property type="entry name" value="ADH_N"/>
    <property type="match status" value="1"/>
</dbReference>
<reference evidence="3 4" key="1">
    <citation type="submission" date="2018-08" db="EMBL/GenBank/DDBJ databases">
        <title>Sequencing the genomes of 1000 actinobacteria strains.</title>
        <authorList>
            <person name="Klenk H.-P."/>
        </authorList>
    </citation>
    <scope>NUCLEOTIDE SEQUENCE [LARGE SCALE GENOMIC DNA]</scope>
    <source>
        <strain evidence="3 4">DSM 22891</strain>
    </source>
</reference>
<gene>
    <name evidence="3" type="ORF">DFJ64_1425</name>
</gene>
<dbReference type="InterPro" id="IPR002364">
    <property type="entry name" value="Quin_OxRdtase/zeta-crystal_CS"/>
</dbReference>
<dbReference type="RefSeq" id="WP_115849721.1">
    <property type="nucleotide sequence ID" value="NZ_QTUC01000001.1"/>
</dbReference>
<keyword evidence="1" id="KW-0560">Oxidoreductase</keyword>
<dbReference type="Proteomes" id="UP000256485">
    <property type="component" value="Unassembled WGS sequence"/>
</dbReference>
<dbReference type="EMBL" id="QTUC01000001">
    <property type="protein sequence ID" value="REF36028.1"/>
    <property type="molecule type" value="Genomic_DNA"/>
</dbReference>
<proteinExistence type="predicted"/>
<dbReference type="AlphaFoldDB" id="A0A3D9V2T4"/>
<dbReference type="PANTHER" id="PTHR11695">
    <property type="entry name" value="ALCOHOL DEHYDROGENASE RELATED"/>
    <property type="match status" value="1"/>
</dbReference>
<dbReference type="CDD" id="cd05289">
    <property type="entry name" value="MDR_like_2"/>
    <property type="match status" value="1"/>
</dbReference>
<dbReference type="GO" id="GO:0016491">
    <property type="term" value="F:oxidoreductase activity"/>
    <property type="evidence" value="ECO:0007669"/>
    <property type="project" value="UniProtKB-KW"/>
</dbReference>
<accession>A0A3D9V2T4</accession>
<dbReference type="InterPro" id="IPR013154">
    <property type="entry name" value="ADH-like_N"/>
</dbReference>
<evidence type="ECO:0000259" key="2">
    <source>
        <dbReference type="SMART" id="SM00829"/>
    </source>
</evidence>
<dbReference type="PROSITE" id="PS01162">
    <property type="entry name" value="QOR_ZETA_CRYSTAL"/>
    <property type="match status" value="1"/>
</dbReference>
<dbReference type="SUPFAM" id="SSF51735">
    <property type="entry name" value="NAD(P)-binding Rossmann-fold domains"/>
    <property type="match status" value="1"/>
</dbReference>
<protein>
    <submittedName>
        <fullName evidence="3">NADPH:quinone reductase-like Zn-dependent oxidoreductase</fullName>
    </submittedName>
</protein>
<dbReference type="InterPro" id="IPR050700">
    <property type="entry name" value="YIM1/Zinc_Alcohol_DH_Fams"/>
</dbReference>
<dbReference type="Pfam" id="PF13602">
    <property type="entry name" value="ADH_zinc_N_2"/>
    <property type="match status" value="1"/>
</dbReference>
<dbReference type="Gene3D" id="3.40.50.720">
    <property type="entry name" value="NAD(P)-binding Rossmann-like Domain"/>
    <property type="match status" value="1"/>
</dbReference>
<dbReference type="InterPro" id="IPR020843">
    <property type="entry name" value="ER"/>
</dbReference>
<sequence length="308" mass="32669">MKAVMIDEYGGLDRVRYGEHPEPKLGPDQVLVRTRAAGVNPVDWKIVGGGLDPWFEVHFPVVLGWDLAGVVERTGPAVSEFAPGDEVVGYVREDHIQRGTFAELVAAPVRTLAPKPRNVTWAQAAGLPLAGLTAYQALRHVLGVTSGDVVLVHAAAGGVGSLAVQIAKALGAARVIGTASQRNHEYLRSLGAEPVEYGDGLAERVRSLVPEGPSAILDLVGGETLRASVDLVSSPGRVASIVEPGVAGTRYHFVRPDPDDLRELVRLVEAGRLEITVDATYPLAEARAALEHNRRGHTRGKVVVEVAG</sequence>
<evidence type="ECO:0000256" key="1">
    <source>
        <dbReference type="ARBA" id="ARBA00023002"/>
    </source>
</evidence>
<dbReference type="InterPro" id="IPR011032">
    <property type="entry name" value="GroES-like_sf"/>
</dbReference>
<name>A0A3D9V2T4_THECX</name>
<organism evidence="3 4">
    <name type="scientific">Thermasporomyces composti</name>
    <dbReference type="NCBI Taxonomy" id="696763"/>
    <lineage>
        <taxon>Bacteria</taxon>
        <taxon>Bacillati</taxon>
        <taxon>Actinomycetota</taxon>
        <taxon>Actinomycetes</taxon>
        <taxon>Propionibacteriales</taxon>
        <taxon>Nocardioidaceae</taxon>
        <taxon>Thermasporomyces</taxon>
    </lineage>
</organism>
<dbReference type="SUPFAM" id="SSF50129">
    <property type="entry name" value="GroES-like"/>
    <property type="match status" value="1"/>
</dbReference>
<dbReference type="Gene3D" id="3.90.180.10">
    <property type="entry name" value="Medium-chain alcohol dehydrogenases, catalytic domain"/>
    <property type="match status" value="1"/>
</dbReference>
<dbReference type="InterPro" id="IPR036291">
    <property type="entry name" value="NAD(P)-bd_dom_sf"/>
</dbReference>